<dbReference type="OrthoDB" id="8021248at2"/>
<keyword evidence="1" id="KW-0732">Signal</keyword>
<name>A0A377R175_9NEIS</name>
<evidence type="ECO:0000313" key="3">
    <source>
        <dbReference type="EMBL" id="STR02620.1"/>
    </source>
</evidence>
<gene>
    <name evidence="3" type="ORF">NCTC13336_01497</name>
</gene>
<dbReference type="EMBL" id="UGJJ01000002">
    <property type="protein sequence ID" value="STR02620.1"/>
    <property type="molecule type" value="Genomic_DNA"/>
</dbReference>
<dbReference type="RefSeq" id="WP_115308525.1">
    <property type="nucleotide sequence ID" value="NZ_CP091516.1"/>
</dbReference>
<evidence type="ECO:0000313" key="4">
    <source>
        <dbReference type="Proteomes" id="UP000254293"/>
    </source>
</evidence>
<evidence type="ECO:0000256" key="1">
    <source>
        <dbReference type="SAM" id="SignalP"/>
    </source>
</evidence>
<protein>
    <recommendedName>
        <fullName evidence="2">DUF4189 domain-containing protein</fullName>
    </recommendedName>
</protein>
<dbReference type="Pfam" id="PF13827">
    <property type="entry name" value="DUF4189"/>
    <property type="match status" value="1"/>
</dbReference>
<dbReference type="AlphaFoldDB" id="A0A377R175"/>
<feature type="domain" description="DUF4189" evidence="2">
    <location>
        <begin position="96"/>
        <end position="193"/>
    </location>
</feature>
<keyword evidence="4" id="KW-1185">Reference proteome</keyword>
<evidence type="ECO:0000259" key="2">
    <source>
        <dbReference type="Pfam" id="PF13827"/>
    </source>
</evidence>
<dbReference type="InterPro" id="IPR025240">
    <property type="entry name" value="DUF4189"/>
</dbReference>
<dbReference type="Proteomes" id="UP000254293">
    <property type="component" value="Unassembled WGS sequence"/>
</dbReference>
<feature type="signal peptide" evidence="1">
    <location>
        <begin position="1"/>
        <end position="20"/>
    </location>
</feature>
<accession>A0A377R175</accession>
<reference evidence="3 4" key="1">
    <citation type="submission" date="2018-06" db="EMBL/GenBank/DDBJ databases">
        <authorList>
            <consortium name="Pathogen Informatics"/>
            <person name="Doyle S."/>
        </authorList>
    </citation>
    <scope>NUCLEOTIDE SEQUENCE [LARGE SCALE GENOMIC DNA]</scope>
    <source>
        <strain evidence="3 4">NCTC13336</strain>
    </source>
</reference>
<organism evidence="3 4">
    <name type="scientific">Kingella potus</name>
    <dbReference type="NCBI Taxonomy" id="265175"/>
    <lineage>
        <taxon>Bacteria</taxon>
        <taxon>Pseudomonadati</taxon>
        <taxon>Pseudomonadota</taxon>
        <taxon>Betaproteobacteria</taxon>
        <taxon>Neisseriales</taxon>
        <taxon>Neisseriaceae</taxon>
        <taxon>Kingella</taxon>
    </lineage>
</organism>
<sequence length="211" mass="23615">MRFAHWIILIVLPAASLAQAETVECYCADGRTPVGEKCLLPTDLNGQTTSFGNAICNSSYNDSNDVIESGNYSAIAAIPKKADPYRPWLPSDRHIYSWKTRSEISAQQAESAALQHCREGTRSRKQEKDCRIIASYHNACSARVSGYVVKNGKAVYKEYFKISKKPNAHNLALAECQSEPGTMNNCWVTSTDCFIEHGISRTKKMQRMQKR</sequence>
<feature type="chain" id="PRO_5016722648" description="DUF4189 domain-containing protein" evidence="1">
    <location>
        <begin position="21"/>
        <end position="211"/>
    </location>
</feature>
<proteinExistence type="predicted"/>